<feature type="domain" description="MCM C-terminal AAA(+) ATPase" evidence="11">
    <location>
        <begin position="299"/>
        <end position="505"/>
    </location>
</feature>
<dbReference type="EC" id="3.6.4.12" evidence="10"/>
<dbReference type="InterPro" id="IPR027417">
    <property type="entry name" value="P-loop_NTPase"/>
</dbReference>
<dbReference type="Gene3D" id="2.40.50.140">
    <property type="entry name" value="Nucleic acid-binding proteins"/>
    <property type="match status" value="1"/>
</dbReference>
<dbReference type="Pfam" id="PF14551">
    <property type="entry name" value="MCM_N"/>
    <property type="match status" value="1"/>
</dbReference>
<dbReference type="InterPro" id="IPR012340">
    <property type="entry name" value="NA-bd_OB-fold"/>
</dbReference>
<dbReference type="RefSeq" id="XP_001304352.1">
    <property type="nucleotide sequence ID" value="XM_001304351.1"/>
</dbReference>
<dbReference type="Pfam" id="PF17207">
    <property type="entry name" value="MCM_OB"/>
    <property type="match status" value="1"/>
</dbReference>
<evidence type="ECO:0000256" key="6">
    <source>
        <dbReference type="ARBA" id="ARBA00022840"/>
    </source>
</evidence>
<reference evidence="12" key="2">
    <citation type="journal article" date="2007" name="Science">
        <title>Draft genome sequence of the sexually transmitted pathogen Trichomonas vaginalis.</title>
        <authorList>
            <person name="Carlton J.M."/>
            <person name="Hirt R.P."/>
            <person name="Silva J.C."/>
            <person name="Delcher A.L."/>
            <person name="Schatz M."/>
            <person name="Zhao Q."/>
            <person name="Wortman J.R."/>
            <person name="Bidwell S.L."/>
            <person name="Alsmark U.C.M."/>
            <person name="Besteiro S."/>
            <person name="Sicheritz-Ponten T."/>
            <person name="Noel C.J."/>
            <person name="Dacks J.B."/>
            <person name="Foster P.G."/>
            <person name="Simillion C."/>
            <person name="Van de Peer Y."/>
            <person name="Miranda-Saavedra D."/>
            <person name="Barton G.J."/>
            <person name="Westrop G.D."/>
            <person name="Mueller S."/>
            <person name="Dessi D."/>
            <person name="Fiori P.L."/>
            <person name="Ren Q."/>
            <person name="Paulsen I."/>
            <person name="Zhang H."/>
            <person name="Bastida-Corcuera F.D."/>
            <person name="Simoes-Barbosa A."/>
            <person name="Brown M.T."/>
            <person name="Hayes R.D."/>
            <person name="Mukherjee M."/>
            <person name="Okumura C.Y."/>
            <person name="Schneider R."/>
            <person name="Smith A.J."/>
            <person name="Vanacova S."/>
            <person name="Villalvazo M."/>
            <person name="Haas B.J."/>
            <person name="Pertea M."/>
            <person name="Feldblyum T.V."/>
            <person name="Utterback T.R."/>
            <person name="Shu C.L."/>
            <person name="Osoegawa K."/>
            <person name="de Jong P.J."/>
            <person name="Hrdy I."/>
            <person name="Horvathova L."/>
            <person name="Zubacova Z."/>
            <person name="Dolezal P."/>
            <person name="Malik S.B."/>
            <person name="Logsdon J.M. Jr."/>
            <person name="Henze K."/>
            <person name="Gupta A."/>
            <person name="Wang C.C."/>
            <person name="Dunne R.L."/>
            <person name="Upcroft J.A."/>
            <person name="Upcroft P."/>
            <person name="White O."/>
            <person name="Salzberg S.L."/>
            <person name="Tang P."/>
            <person name="Chiu C.-H."/>
            <person name="Lee Y.-S."/>
            <person name="Embley T.M."/>
            <person name="Coombs G.H."/>
            <person name="Mottram J.C."/>
            <person name="Tachezy J."/>
            <person name="Fraser-Liggett C.M."/>
            <person name="Johnson P.J."/>
        </authorList>
    </citation>
    <scope>NUCLEOTIDE SEQUENCE [LARGE SCALE GENOMIC DNA]</scope>
    <source>
        <strain evidence="12">G3</strain>
    </source>
</reference>
<comment type="catalytic activity">
    <reaction evidence="10">
        <text>ATP + H2O = ADP + phosphate + H(+)</text>
        <dbReference type="Rhea" id="RHEA:13065"/>
        <dbReference type="ChEBI" id="CHEBI:15377"/>
        <dbReference type="ChEBI" id="CHEBI:15378"/>
        <dbReference type="ChEBI" id="CHEBI:30616"/>
        <dbReference type="ChEBI" id="CHEBI:43474"/>
        <dbReference type="ChEBI" id="CHEBI:456216"/>
        <dbReference type="EC" id="3.6.4.12"/>
    </reaction>
</comment>
<dbReference type="Gene3D" id="3.30.1640.10">
    <property type="entry name" value="mini-chromosome maintenance (MCM) complex, chain A, domain 1"/>
    <property type="match status" value="1"/>
</dbReference>
<keyword evidence="13" id="KW-1185">Reference proteome</keyword>
<evidence type="ECO:0000256" key="1">
    <source>
        <dbReference type="ARBA" id="ARBA00008010"/>
    </source>
</evidence>
<dbReference type="GO" id="GO:0005524">
    <property type="term" value="F:ATP binding"/>
    <property type="evidence" value="ECO:0007669"/>
    <property type="project" value="UniProtKB-UniRule"/>
</dbReference>
<keyword evidence="10" id="KW-0539">Nucleus</keyword>
<dbReference type="STRING" id="5722.A2FUI9"/>
<evidence type="ECO:0000256" key="4">
    <source>
        <dbReference type="ARBA" id="ARBA00022801"/>
    </source>
</evidence>
<dbReference type="OMA" id="IKELYCQ"/>
<evidence type="ECO:0000259" key="11">
    <source>
        <dbReference type="PROSITE" id="PS50051"/>
    </source>
</evidence>
<dbReference type="FunFam" id="3.40.50.300:FF:000826">
    <property type="entry name" value="Replicative DNA helicase Mcm"/>
    <property type="match status" value="1"/>
</dbReference>
<organism evidence="12 13">
    <name type="scientific">Trichomonas vaginalis (strain ATCC PRA-98 / G3)</name>
    <dbReference type="NCBI Taxonomy" id="412133"/>
    <lineage>
        <taxon>Eukaryota</taxon>
        <taxon>Metamonada</taxon>
        <taxon>Parabasalia</taxon>
        <taxon>Trichomonadida</taxon>
        <taxon>Trichomonadidae</taxon>
        <taxon>Trichomonas</taxon>
    </lineage>
</organism>
<comment type="subunit">
    <text evidence="10">Component of the MCM2-7 complex.</text>
</comment>
<dbReference type="PRINTS" id="PR01661">
    <property type="entry name" value="MCMPROTEIN5"/>
</dbReference>
<gene>
    <name evidence="12" type="ORF">TVAG_484360</name>
</gene>
<evidence type="ECO:0000256" key="7">
    <source>
        <dbReference type="ARBA" id="ARBA00023125"/>
    </source>
</evidence>
<dbReference type="OrthoDB" id="10036721at2759"/>
<dbReference type="GO" id="GO:0003697">
    <property type="term" value="F:single-stranded DNA binding"/>
    <property type="evidence" value="ECO:0000318"/>
    <property type="project" value="GO_Central"/>
</dbReference>
<protein>
    <recommendedName>
        <fullName evidence="10">DNA replication licensing factor MCM5</fullName>
        <ecNumber evidence="10">3.6.4.12</ecNumber>
    </recommendedName>
</protein>
<dbReference type="InParanoid" id="A2FUI9"/>
<comment type="subcellular location">
    <subcellularLocation>
        <location evidence="10">Nucleus</location>
    </subcellularLocation>
</comment>
<dbReference type="Proteomes" id="UP000001542">
    <property type="component" value="Unassembled WGS sequence"/>
</dbReference>
<evidence type="ECO:0000256" key="9">
    <source>
        <dbReference type="RuleBase" id="RU004070"/>
    </source>
</evidence>
<keyword evidence="2 10" id="KW-0235">DNA replication</keyword>
<dbReference type="PRINTS" id="PR01657">
    <property type="entry name" value="MCMFAMILY"/>
</dbReference>
<dbReference type="SUPFAM" id="SSF52540">
    <property type="entry name" value="P-loop containing nucleoside triphosphate hydrolases"/>
    <property type="match status" value="1"/>
</dbReference>
<keyword evidence="7 9" id="KW-0238">DNA-binding</keyword>
<dbReference type="InterPro" id="IPR001208">
    <property type="entry name" value="MCM_dom"/>
</dbReference>
<evidence type="ECO:0000313" key="12">
    <source>
        <dbReference type="EMBL" id="EAX91422.1"/>
    </source>
</evidence>
<proteinExistence type="inferred from homology"/>
<dbReference type="EMBL" id="DS114036">
    <property type="protein sequence ID" value="EAX91422.1"/>
    <property type="molecule type" value="Genomic_DNA"/>
</dbReference>
<dbReference type="InterPro" id="IPR033762">
    <property type="entry name" value="MCM_OB"/>
</dbReference>
<evidence type="ECO:0000256" key="8">
    <source>
        <dbReference type="ARBA" id="ARBA00023306"/>
    </source>
</evidence>
<dbReference type="FunCoup" id="A2FUI9">
    <property type="interactions" value="822"/>
</dbReference>
<accession>A2FUI9</accession>
<dbReference type="PANTHER" id="PTHR11630">
    <property type="entry name" value="DNA REPLICATION LICENSING FACTOR MCM FAMILY MEMBER"/>
    <property type="match status" value="1"/>
</dbReference>
<evidence type="ECO:0000256" key="2">
    <source>
        <dbReference type="ARBA" id="ARBA00022705"/>
    </source>
</evidence>
<sequence>MTWEPNEIYTTESHIEQEGGENSDYVIMKKLDHFFRTFRTEDGTSSMRDQIQGCLHAPNPSVTVSLDAIMGYDNQLGHLIFNEPERCLELFEQAVTNYAKEITEDVPPIQILLTTNSEPTPLREIDSNLIKKLIVVPGLVISTTPVSSRATEIKAVCSGCGHILTISCKNSGFQLPRKCQRPRPKEGGPAVAGGSCPLDPYTILPDNSTFTDYQFIKIQEAPEDVPPGEMPRHISASVDRALSNNLIPGTRKLFVAILQMMKINDKVQKQVLRIVGIVDPIVEELNTKSVSELSAQFPNREAIIKAFAPEIYGMQDVKEAICCQLFSGVRKNLPDGMKIRGDINVLLLGDPSVAKSQLLKFAHSVTPIGVYTSGKGSSAAGLTATVVRAKGSGEFFLEGGAMVLADGGLVCIDEFDKMREDDRVAIHEAMEQQTISIAKAGITAVLNTRTAVLAAANPVSGRFDDLKTARDNVDFQTTILSRFDLIFVLRDVKDEARDRNIAEHVLKIHTGAGAEQTNNTQTGDLKKFIQHVRAHCNPSLGDAANNLLKSEYVQMRSQIDNTQSIPITVRQLEALIRVTESLAKMEQKDECKEEHVREAIRLFKVSTFNAASTGILAPEGPMTDEQRQEVNKVQDYINRRCPLSSRINESALIAELKRKFTDFAIVRVIQTMLYRGEFEYCNNRRSLKRARADEKDTD</sequence>
<dbReference type="GO" id="GO:0003688">
    <property type="term" value="F:DNA replication origin binding"/>
    <property type="evidence" value="ECO:0007669"/>
    <property type="project" value="UniProtKB-UniRule"/>
</dbReference>
<evidence type="ECO:0000313" key="13">
    <source>
        <dbReference type="Proteomes" id="UP000001542"/>
    </source>
</evidence>
<comment type="similarity">
    <text evidence="1 9">Belongs to the MCM family.</text>
</comment>
<dbReference type="InterPro" id="IPR031327">
    <property type="entry name" value="MCM"/>
</dbReference>
<evidence type="ECO:0000256" key="3">
    <source>
        <dbReference type="ARBA" id="ARBA00022741"/>
    </source>
</evidence>
<dbReference type="GO" id="GO:0005634">
    <property type="term" value="C:nucleus"/>
    <property type="evidence" value="ECO:0000318"/>
    <property type="project" value="GO_Central"/>
</dbReference>
<dbReference type="Pfam" id="PF00493">
    <property type="entry name" value="MCM"/>
    <property type="match status" value="1"/>
</dbReference>
<evidence type="ECO:0000256" key="10">
    <source>
        <dbReference type="RuleBase" id="RU368063"/>
    </source>
</evidence>
<keyword evidence="8 10" id="KW-0131">Cell cycle</keyword>
<dbReference type="eggNOG" id="KOG0481">
    <property type="taxonomic scope" value="Eukaryota"/>
</dbReference>
<comment type="function">
    <text evidence="10">Acts as component of the MCM2-7 complex (MCM complex) which is the replicative helicase essential for 'once per cell cycle' DNA replication initiation and elongation in eukaryotic cells. The active ATPase sites in the MCM2-7 ring are formed through the interaction surfaces of two neighboring subunits such that a critical structure of a conserved arginine finger motif is provided in trans relative to the ATP-binding site of the Walker A box of the adjacent subunit. The six ATPase active sites, however, are likely to contribute differentially to the complex helicase activity.</text>
</comment>
<keyword evidence="3 9" id="KW-0547">Nucleotide-binding</keyword>
<dbReference type="InterPro" id="IPR027925">
    <property type="entry name" value="MCM_N"/>
</dbReference>
<dbReference type="SMR" id="A2FUI9"/>
<dbReference type="KEGG" id="tva:4749115"/>
<name>A2FUI9_TRIV3</name>
<dbReference type="GO" id="GO:0016887">
    <property type="term" value="F:ATP hydrolysis activity"/>
    <property type="evidence" value="ECO:0007669"/>
    <property type="project" value="RHEA"/>
</dbReference>
<dbReference type="PROSITE" id="PS50051">
    <property type="entry name" value="MCM_2"/>
    <property type="match status" value="1"/>
</dbReference>
<dbReference type="Pfam" id="PF21933">
    <property type="entry name" value="MCM5_C"/>
    <property type="match status" value="1"/>
</dbReference>
<dbReference type="GO" id="GO:0042555">
    <property type="term" value="C:MCM complex"/>
    <property type="evidence" value="ECO:0000318"/>
    <property type="project" value="GO_Central"/>
</dbReference>
<dbReference type="VEuPathDB" id="TrichDB:TVAGG3_0946980"/>
<evidence type="ECO:0000256" key="5">
    <source>
        <dbReference type="ARBA" id="ARBA00022806"/>
    </source>
</evidence>
<dbReference type="GO" id="GO:0006270">
    <property type="term" value="P:DNA replication initiation"/>
    <property type="evidence" value="ECO:0000318"/>
    <property type="project" value="GO_Central"/>
</dbReference>
<dbReference type="InterPro" id="IPR054125">
    <property type="entry name" value="MCM5_C"/>
</dbReference>
<dbReference type="Pfam" id="PF17855">
    <property type="entry name" value="MCM_lid"/>
    <property type="match status" value="1"/>
</dbReference>
<dbReference type="GO" id="GO:0003678">
    <property type="term" value="F:DNA helicase activity"/>
    <property type="evidence" value="ECO:0007669"/>
    <property type="project" value="UniProtKB-EC"/>
</dbReference>
<dbReference type="PANTHER" id="PTHR11630:SF42">
    <property type="entry name" value="DNA REPLICATION LICENSING FACTOR MCM5"/>
    <property type="match status" value="1"/>
</dbReference>
<dbReference type="AlphaFoldDB" id="A2FUI9"/>
<dbReference type="SUPFAM" id="SSF50249">
    <property type="entry name" value="Nucleic acid-binding proteins"/>
    <property type="match status" value="1"/>
</dbReference>
<reference evidence="12" key="1">
    <citation type="submission" date="2006-10" db="EMBL/GenBank/DDBJ databases">
        <authorList>
            <person name="Amadeo P."/>
            <person name="Zhao Q."/>
            <person name="Wortman J."/>
            <person name="Fraser-Liggett C."/>
            <person name="Carlton J."/>
        </authorList>
    </citation>
    <scope>NUCLEOTIDE SEQUENCE</scope>
    <source>
        <strain evidence="12">G3</strain>
    </source>
</reference>
<dbReference type="SMART" id="SM00350">
    <property type="entry name" value="MCM"/>
    <property type="match status" value="1"/>
</dbReference>
<dbReference type="InterPro" id="IPR008048">
    <property type="entry name" value="MCM5"/>
</dbReference>
<dbReference type="Gene3D" id="3.40.50.300">
    <property type="entry name" value="P-loop containing nucleotide triphosphate hydrolases"/>
    <property type="match status" value="1"/>
</dbReference>
<dbReference type="InterPro" id="IPR041562">
    <property type="entry name" value="MCM_lid"/>
</dbReference>
<dbReference type="GO" id="GO:0000727">
    <property type="term" value="P:double-strand break repair via break-induced replication"/>
    <property type="evidence" value="ECO:0000318"/>
    <property type="project" value="GO_Central"/>
</dbReference>
<dbReference type="VEuPathDB" id="TrichDB:TVAG_484360"/>
<dbReference type="Gene3D" id="2.20.28.10">
    <property type="match status" value="1"/>
</dbReference>
<keyword evidence="5 10" id="KW-0347">Helicase</keyword>
<keyword evidence="4 10" id="KW-0378">Hydrolase</keyword>
<keyword evidence="6 9" id="KW-0067">ATP-binding</keyword>